<protein>
    <recommendedName>
        <fullName evidence="3">EF-hand domain-containing protein</fullName>
    </recommendedName>
</protein>
<accession>A0A382MDS3</accession>
<feature type="transmembrane region" description="Helical" evidence="1">
    <location>
        <begin position="55"/>
        <end position="76"/>
    </location>
</feature>
<keyword evidence="1" id="KW-0812">Transmembrane</keyword>
<proteinExistence type="predicted"/>
<reference evidence="2" key="1">
    <citation type="submission" date="2018-05" db="EMBL/GenBank/DDBJ databases">
        <authorList>
            <person name="Lanie J.A."/>
            <person name="Ng W.-L."/>
            <person name="Kazmierczak K.M."/>
            <person name="Andrzejewski T.M."/>
            <person name="Davidsen T.M."/>
            <person name="Wayne K.J."/>
            <person name="Tettelin H."/>
            <person name="Glass J.I."/>
            <person name="Rusch D."/>
            <person name="Podicherti R."/>
            <person name="Tsui H.-C.T."/>
            <person name="Winkler M.E."/>
        </authorList>
    </citation>
    <scope>NUCLEOTIDE SEQUENCE</scope>
</reference>
<dbReference type="AlphaFoldDB" id="A0A382MDS3"/>
<name>A0A382MDS3_9ZZZZ</name>
<keyword evidence="1" id="KW-1133">Transmembrane helix</keyword>
<keyword evidence="1" id="KW-0472">Membrane</keyword>
<evidence type="ECO:0000256" key="1">
    <source>
        <dbReference type="SAM" id="Phobius"/>
    </source>
</evidence>
<sequence length="93" mass="10506">MANTDLNQDGNISSFEALPYWIDRLRLFPRAFIAVYIYMFYNVVDWFMLLEEPNMAQAGLVSVITGAGAAWFGLYVNSTSENPDKIVVQTDTS</sequence>
<evidence type="ECO:0000313" key="2">
    <source>
        <dbReference type="EMBL" id="SVC45877.1"/>
    </source>
</evidence>
<feature type="transmembrane region" description="Helical" evidence="1">
    <location>
        <begin position="31"/>
        <end position="49"/>
    </location>
</feature>
<evidence type="ECO:0008006" key="3">
    <source>
        <dbReference type="Google" id="ProtNLM"/>
    </source>
</evidence>
<dbReference type="EMBL" id="UINC01092366">
    <property type="protein sequence ID" value="SVC45877.1"/>
    <property type="molecule type" value="Genomic_DNA"/>
</dbReference>
<organism evidence="2">
    <name type="scientific">marine metagenome</name>
    <dbReference type="NCBI Taxonomy" id="408172"/>
    <lineage>
        <taxon>unclassified sequences</taxon>
        <taxon>metagenomes</taxon>
        <taxon>ecological metagenomes</taxon>
    </lineage>
</organism>
<feature type="non-terminal residue" evidence="2">
    <location>
        <position position="93"/>
    </location>
</feature>
<gene>
    <name evidence="2" type="ORF">METZ01_LOCUS298731</name>
</gene>